<dbReference type="Pfam" id="PF14333">
    <property type="entry name" value="DUF4389"/>
    <property type="match status" value="1"/>
</dbReference>
<dbReference type="eggNOG" id="ENOG503068N">
    <property type="taxonomic scope" value="Bacteria"/>
</dbReference>
<keyword evidence="1" id="KW-1133">Transmembrane helix</keyword>
<sequence length="101" mass="11591">MNNTAHDRIAIGKRFLRTIVCIIAFELVRILAYAIIFVQYLFLLITGNHLAPLREFADRLSKYAFSLLKYATLNSNVRPFPFSDFPAESKQKQSSSDIDFS</sequence>
<dbReference type="EMBL" id="CP001649">
    <property type="protein sequence ID" value="ACS78324.1"/>
    <property type="molecule type" value="Genomic_DNA"/>
</dbReference>
<accession>C6BW80</accession>
<keyword evidence="3" id="KW-1185">Reference proteome</keyword>
<dbReference type="GO" id="GO:0016740">
    <property type="term" value="F:transferase activity"/>
    <property type="evidence" value="ECO:0007669"/>
    <property type="project" value="UniProtKB-KW"/>
</dbReference>
<keyword evidence="1" id="KW-0812">Transmembrane</keyword>
<evidence type="ECO:0000256" key="1">
    <source>
        <dbReference type="SAM" id="Phobius"/>
    </source>
</evidence>
<keyword evidence="1" id="KW-0472">Membrane</keyword>
<protein>
    <submittedName>
        <fullName evidence="2">Glucose-1-phosphate thymidylyltransferase, long form</fullName>
    </submittedName>
</protein>
<dbReference type="AlphaFoldDB" id="C6BW80"/>
<dbReference type="OrthoDB" id="5458236at2"/>
<evidence type="ECO:0000313" key="2">
    <source>
        <dbReference type="EMBL" id="ACS78324.1"/>
    </source>
</evidence>
<dbReference type="InterPro" id="IPR025498">
    <property type="entry name" value="DUF4389"/>
</dbReference>
<dbReference type="STRING" id="526222.Desal_0257"/>
<organism evidence="2 3">
    <name type="scientific">Maridesulfovibrio salexigens (strain ATCC 14822 / DSM 2638 / NCIMB 8403 / VKM B-1763)</name>
    <name type="common">Desulfovibrio salexigens</name>
    <dbReference type="NCBI Taxonomy" id="526222"/>
    <lineage>
        <taxon>Bacteria</taxon>
        <taxon>Pseudomonadati</taxon>
        <taxon>Thermodesulfobacteriota</taxon>
        <taxon>Desulfovibrionia</taxon>
        <taxon>Desulfovibrionales</taxon>
        <taxon>Desulfovibrionaceae</taxon>
        <taxon>Maridesulfovibrio</taxon>
    </lineage>
</organism>
<dbReference type="RefSeq" id="WP_012765850.1">
    <property type="nucleotide sequence ID" value="NC_012881.1"/>
</dbReference>
<evidence type="ECO:0000313" key="3">
    <source>
        <dbReference type="Proteomes" id="UP000002601"/>
    </source>
</evidence>
<dbReference type="KEGG" id="dsa:Desal_0257"/>
<feature type="transmembrane region" description="Helical" evidence="1">
    <location>
        <begin position="20"/>
        <end position="45"/>
    </location>
</feature>
<dbReference type="HOGENOM" id="CLU_147995_1_1_7"/>
<proteinExistence type="predicted"/>
<name>C6BW80_MARSD</name>
<gene>
    <name evidence="2" type="ordered locus">Desal_0257</name>
</gene>
<reference evidence="2 3" key="1">
    <citation type="submission" date="2009-06" db="EMBL/GenBank/DDBJ databases">
        <title>Complete sequence of Desulfovibrio salexigens DSM 2638.</title>
        <authorList>
            <consortium name="US DOE Joint Genome Institute"/>
            <person name="Lucas S."/>
            <person name="Copeland A."/>
            <person name="Lapidus A."/>
            <person name="Glavina del Rio T."/>
            <person name="Tice H."/>
            <person name="Bruce D."/>
            <person name="Goodwin L."/>
            <person name="Pitluck S."/>
            <person name="Munk A.C."/>
            <person name="Brettin T."/>
            <person name="Detter J.C."/>
            <person name="Han C."/>
            <person name="Tapia R."/>
            <person name="Larimer F."/>
            <person name="Land M."/>
            <person name="Hauser L."/>
            <person name="Kyrpides N."/>
            <person name="Anderson I."/>
            <person name="Wall J.D."/>
            <person name="Arkin A.P."/>
            <person name="Dehal P."/>
            <person name="Chivian D."/>
            <person name="Giles B."/>
            <person name="Hazen T.C."/>
        </authorList>
    </citation>
    <scope>NUCLEOTIDE SEQUENCE [LARGE SCALE GENOMIC DNA]</scope>
    <source>
        <strain evidence="3">ATCC 14822 / DSM 2638 / NCIMB 8403 / VKM B-1763</strain>
    </source>
</reference>
<dbReference type="Proteomes" id="UP000002601">
    <property type="component" value="Chromosome"/>
</dbReference>
<keyword evidence="2" id="KW-0808">Transferase</keyword>